<keyword evidence="5" id="KW-0998">Cell outer membrane</keyword>
<keyword evidence="3" id="KW-0732">Signal</keyword>
<evidence type="ECO:0000256" key="3">
    <source>
        <dbReference type="ARBA" id="ARBA00022729"/>
    </source>
</evidence>
<comment type="similarity">
    <text evidence="2">Belongs to the SusD family.</text>
</comment>
<keyword evidence="8" id="KW-1185">Reference proteome</keyword>
<evidence type="ECO:0000256" key="2">
    <source>
        <dbReference type="ARBA" id="ARBA00006275"/>
    </source>
</evidence>
<organism evidence="7 8">
    <name type="scientific">Capnocytophaga bilenii</name>
    <dbReference type="NCBI Taxonomy" id="2819369"/>
    <lineage>
        <taxon>Bacteria</taxon>
        <taxon>Pseudomonadati</taxon>
        <taxon>Bacteroidota</taxon>
        <taxon>Flavobacteriia</taxon>
        <taxon>Flavobacteriales</taxon>
        <taxon>Flavobacteriaceae</taxon>
        <taxon>Capnocytophaga</taxon>
    </lineage>
</organism>
<evidence type="ECO:0000256" key="1">
    <source>
        <dbReference type="ARBA" id="ARBA00004442"/>
    </source>
</evidence>
<dbReference type="SUPFAM" id="SSF48452">
    <property type="entry name" value="TPR-like"/>
    <property type="match status" value="1"/>
</dbReference>
<dbReference type="EMBL" id="JAGDYP010000001">
    <property type="protein sequence ID" value="MBO1883287.1"/>
    <property type="molecule type" value="Genomic_DNA"/>
</dbReference>
<dbReference type="RefSeq" id="WP_208058002.1">
    <property type="nucleotide sequence ID" value="NZ_JAGDYP010000001.1"/>
</dbReference>
<evidence type="ECO:0000313" key="7">
    <source>
        <dbReference type="EMBL" id="MBO1883287.1"/>
    </source>
</evidence>
<dbReference type="InterPro" id="IPR011990">
    <property type="entry name" value="TPR-like_helical_dom_sf"/>
</dbReference>
<dbReference type="PROSITE" id="PS51257">
    <property type="entry name" value="PROKAR_LIPOPROTEIN"/>
    <property type="match status" value="1"/>
</dbReference>
<comment type="caution">
    <text evidence="7">The sequence shown here is derived from an EMBL/GenBank/DDBJ whole genome shotgun (WGS) entry which is preliminary data.</text>
</comment>
<comment type="subcellular location">
    <subcellularLocation>
        <location evidence="1">Cell outer membrane</location>
    </subcellularLocation>
</comment>
<reference evidence="7 8" key="1">
    <citation type="submission" date="2021-03" db="EMBL/GenBank/DDBJ databases">
        <title>Isolation and description of Capnocytophaga bilenii sp. nov., a novel Capnocytophaga species, isolated from a gingivitis subject.</title>
        <authorList>
            <person name="Antezack A."/>
            <person name="Monnet-Corti V."/>
            <person name="La Scola B."/>
        </authorList>
    </citation>
    <scope>NUCLEOTIDE SEQUENCE [LARGE SCALE GENOMIC DNA]</scope>
    <source>
        <strain evidence="7 8">Marseille-Q4570</strain>
    </source>
</reference>
<accession>A0ABS3PVL2</accession>
<dbReference type="Gene3D" id="1.25.40.390">
    <property type="match status" value="1"/>
</dbReference>
<name>A0ABS3PVL2_9FLAO</name>
<evidence type="ECO:0000256" key="4">
    <source>
        <dbReference type="ARBA" id="ARBA00023136"/>
    </source>
</evidence>
<gene>
    <name evidence="7" type="ORF">J4N46_02350</name>
</gene>
<evidence type="ECO:0000256" key="5">
    <source>
        <dbReference type="ARBA" id="ARBA00023237"/>
    </source>
</evidence>
<dbReference type="Pfam" id="PF07980">
    <property type="entry name" value="SusD_RagB"/>
    <property type="match status" value="1"/>
</dbReference>
<dbReference type="Proteomes" id="UP000681610">
    <property type="component" value="Unassembled WGS sequence"/>
</dbReference>
<keyword evidence="4" id="KW-0472">Membrane</keyword>
<dbReference type="InterPro" id="IPR012944">
    <property type="entry name" value="SusD_RagB_dom"/>
</dbReference>
<evidence type="ECO:0000313" key="8">
    <source>
        <dbReference type="Proteomes" id="UP000681610"/>
    </source>
</evidence>
<proteinExistence type="inferred from homology"/>
<evidence type="ECO:0000259" key="6">
    <source>
        <dbReference type="Pfam" id="PF07980"/>
    </source>
</evidence>
<protein>
    <submittedName>
        <fullName evidence="7">RagB/SusD family nutrient uptake outer membrane protein</fullName>
    </submittedName>
</protein>
<feature type="domain" description="RagB/SusD" evidence="6">
    <location>
        <begin position="374"/>
        <end position="485"/>
    </location>
</feature>
<sequence length="521" mass="58655">MKRLYILTVLSLWLTSCSKDSLNLENPNEKGLETLKTEEGIEKFTIGTYEPLRYRYRVSNYTWAALTLHNLMGDATSAFAGNLGFRAGNTPYTITRPNGTVVPSTLGASQATIFEIDNTRDKGEDNGMHNEWSALYGLIGHCNVALQLLNNNEVAFQGADANTKLKTYKAWYLWWKGFAYSRLGSLYSKAVITNQYNQLSNNYQPRENVIAEATRLFTEAQNILSTISESDATYIELFKLFVPSHFQVGKGGVLSPQTFIRQINTYKARNILVNKYATDLTAADLAEIEQLCNNGIQASDVIFTMRAHPDASLCFVATDYWSPSMMTTTWEYPSERWVQDFKAGDNRFTRNLHRRSEPYFNPRGRGLSLGTRYEFVDGADYASSTPGQAEMPFACTYEENQLMLAEVKIRQGNTDAGLAHIDAVRNYQNAQLVAVAGTGLSQAQALEELRRERRIGLFLKGTPFYDARRWGLLKPLAQGGGRHNAIVLVEADGTVEPCTIDYQYKEWFDVPASETDFNPLR</sequence>